<dbReference type="GO" id="GO:0051231">
    <property type="term" value="P:spindle elongation"/>
    <property type="evidence" value="ECO:0007669"/>
    <property type="project" value="TreeGrafter"/>
</dbReference>
<evidence type="ECO:0000313" key="8">
    <source>
        <dbReference type="Proteomes" id="UP000054007"/>
    </source>
</evidence>
<dbReference type="InterPro" id="IPR019821">
    <property type="entry name" value="Kinesin_motor_CS"/>
</dbReference>
<dbReference type="EMBL" id="KN880480">
    <property type="protein sequence ID" value="KIY69667.1"/>
    <property type="molecule type" value="Genomic_DNA"/>
</dbReference>
<dbReference type="Proteomes" id="UP000054007">
    <property type="component" value="Unassembled WGS sequence"/>
</dbReference>
<sequence length="696" mass="73775">MAPAAGLMQRIRIAARVRPGLPGEIDDGGIEAWQAANISSTDEEPFISIPTPSSSSTAASVNTTARWKFRFNSAWGPETRQADVFVRDVAPLVGVALNGMTATILAYGVTSSGKTHTMQGGEGELRGVIPRVVETLFEDKPEGARVQLSYMEIYKDEVYDLLDEGANSKGKAFKLPVREDGNGVVFVAGLRRVPLEDVSHFEDMYSQATLQRSVGATNLNRASSRSHAILTLEVEGPGIGEDPEGGLGKIVLVDLAGSENNKLTGNDASRLAESAAINKSLSVLGQVVRDLNAGKHRIPYRNSKLTRILQDALGGRSAGLLICNVAPGLKWRKDTLNTLNFATAVKDVENRVAVNERRVEDDEPPKRKGRASLIPAARPSIGGGRPSVGGGGAGTARGKRRTSTVGPGVLAEVAGGVAKKPRTSVVAPGPYAIRGKGGSGRQSVGGAGSGRQSVGGNRKSIVGPWRHHEDHGEDIDARIAKAVEAEVERRMREKAAEPVVEETKEDLASRLRALEQKFAQGDSSTNTPDVSFNTTAKNVSFGAASSPLVSTKPPFDADASFQAAGGPSTPSRTAPATPGNEMTPTMRKKTGRAYVALARKAAGTGDLQTALDLYRRAEAYVKGNVKLRERILDVEYALEHGRPIVGSPAKVKKIKVRVLSEKENGVSAVEEQGVKQVSEEPGVKEAEESVDVVMGE</sequence>
<feature type="compositionally biased region" description="Basic and acidic residues" evidence="5">
    <location>
        <begin position="677"/>
        <end position="687"/>
    </location>
</feature>
<feature type="compositionally biased region" description="Gly residues" evidence="5">
    <location>
        <begin position="381"/>
        <end position="395"/>
    </location>
</feature>
<dbReference type="GO" id="GO:0005875">
    <property type="term" value="C:microtubule associated complex"/>
    <property type="evidence" value="ECO:0007669"/>
    <property type="project" value="TreeGrafter"/>
</dbReference>
<feature type="binding site" evidence="3">
    <location>
        <begin position="108"/>
        <end position="115"/>
    </location>
    <ligand>
        <name>ATP</name>
        <dbReference type="ChEBI" id="CHEBI:30616"/>
    </ligand>
</feature>
<keyword evidence="3 4" id="KW-0505">Motor protein</keyword>
<dbReference type="GO" id="GO:0008017">
    <property type="term" value="F:microtubule binding"/>
    <property type="evidence" value="ECO:0007669"/>
    <property type="project" value="InterPro"/>
</dbReference>
<dbReference type="PANTHER" id="PTHR47969">
    <property type="entry name" value="CHROMOSOME-ASSOCIATED KINESIN KIF4A-RELATED"/>
    <property type="match status" value="1"/>
</dbReference>
<name>A0A0D7BGQ0_9AGAR</name>
<dbReference type="Pfam" id="PF00225">
    <property type="entry name" value="Kinesin"/>
    <property type="match status" value="1"/>
</dbReference>
<evidence type="ECO:0000256" key="2">
    <source>
        <dbReference type="ARBA" id="ARBA00022840"/>
    </source>
</evidence>
<dbReference type="GO" id="GO:0003777">
    <property type="term" value="F:microtubule motor activity"/>
    <property type="evidence" value="ECO:0007669"/>
    <property type="project" value="InterPro"/>
</dbReference>
<dbReference type="InterPro" id="IPR001752">
    <property type="entry name" value="Kinesin_motor_dom"/>
</dbReference>
<dbReference type="InterPro" id="IPR036961">
    <property type="entry name" value="Kinesin_motor_dom_sf"/>
</dbReference>
<evidence type="ECO:0000256" key="3">
    <source>
        <dbReference type="PROSITE-ProRule" id="PRU00283"/>
    </source>
</evidence>
<feature type="domain" description="Kinesin motor" evidence="6">
    <location>
        <begin position="10"/>
        <end position="348"/>
    </location>
</feature>
<organism evidence="7 8">
    <name type="scientific">Cylindrobasidium torrendii FP15055 ss-10</name>
    <dbReference type="NCBI Taxonomy" id="1314674"/>
    <lineage>
        <taxon>Eukaryota</taxon>
        <taxon>Fungi</taxon>
        <taxon>Dikarya</taxon>
        <taxon>Basidiomycota</taxon>
        <taxon>Agaricomycotina</taxon>
        <taxon>Agaricomycetes</taxon>
        <taxon>Agaricomycetidae</taxon>
        <taxon>Agaricales</taxon>
        <taxon>Marasmiineae</taxon>
        <taxon>Physalacriaceae</taxon>
        <taxon>Cylindrobasidium</taxon>
    </lineage>
</organism>
<protein>
    <recommendedName>
        <fullName evidence="4">Kinesin-like protein</fullName>
    </recommendedName>
</protein>
<evidence type="ECO:0000256" key="4">
    <source>
        <dbReference type="RuleBase" id="RU000394"/>
    </source>
</evidence>
<dbReference type="OrthoDB" id="3176171at2759"/>
<evidence type="ECO:0000259" key="6">
    <source>
        <dbReference type="PROSITE" id="PS50067"/>
    </source>
</evidence>
<dbReference type="PRINTS" id="PR00380">
    <property type="entry name" value="KINESINHEAVY"/>
</dbReference>
<dbReference type="STRING" id="1314674.A0A0D7BGQ0"/>
<dbReference type="PROSITE" id="PS50067">
    <property type="entry name" value="KINESIN_MOTOR_2"/>
    <property type="match status" value="1"/>
</dbReference>
<dbReference type="GO" id="GO:0005524">
    <property type="term" value="F:ATP binding"/>
    <property type="evidence" value="ECO:0007669"/>
    <property type="project" value="UniProtKB-UniRule"/>
</dbReference>
<proteinExistence type="inferred from homology"/>
<evidence type="ECO:0000256" key="1">
    <source>
        <dbReference type="ARBA" id="ARBA00022741"/>
    </source>
</evidence>
<accession>A0A0D7BGQ0</accession>
<dbReference type="CDD" id="cd00106">
    <property type="entry name" value="KISc"/>
    <property type="match status" value="1"/>
</dbReference>
<keyword evidence="4" id="KW-0493">Microtubule</keyword>
<feature type="region of interest" description="Disordered" evidence="5">
    <location>
        <begin position="670"/>
        <end position="696"/>
    </location>
</feature>
<dbReference type="PANTHER" id="PTHR47969:SF9">
    <property type="entry name" value="KINESIN-LIKE PROTEIN"/>
    <property type="match status" value="1"/>
</dbReference>
<dbReference type="GO" id="GO:0007052">
    <property type="term" value="P:mitotic spindle organization"/>
    <property type="evidence" value="ECO:0007669"/>
    <property type="project" value="TreeGrafter"/>
</dbReference>
<feature type="compositionally biased region" description="Gly residues" evidence="5">
    <location>
        <begin position="435"/>
        <end position="449"/>
    </location>
</feature>
<feature type="region of interest" description="Disordered" evidence="5">
    <location>
        <begin position="553"/>
        <end position="588"/>
    </location>
</feature>
<dbReference type="Gene3D" id="3.40.850.10">
    <property type="entry name" value="Kinesin motor domain"/>
    <property type="match status" value="1"/>
</dbReference>
<evidence type="ECO:0000256" key="5">
    <source>
        <dbReference type="SAM" id="MobiDB-lite"/>
    </source>
</evidence>
<feature type="region of interest" description="Disordered" evidence="5">
    <location>
        <begin position="376"/>
        <end position="403"/>
    </location>
</feature>
<dbReference type="InterPro" id="IPR027417">
    <property type="entry name" value="P-loop_NTPase"/>
</dbReference>
<dbReference type="InterPro" id="IPR027640">
    <property type="entry name" value="Kinesin-like_fam"/>
</dbReference>
<dbReference type="GO" id="GO:0007018">
    <property type="term" value="P:microtubule-based movement"/>
    <property type="evidence" value="ECO:0007669"/>
    <property type="project" value="InterPro"/>
</dbReference>
<keyword evidence="2 3" id="KW-0067">ATP-binding</keyword>
<dbReference type="SUPFAM" id="SSF52540">
    <property type="entry name" value="P-loop containing nucleoside triphosphate hydrolases"/>
    <property type="match status" value="1"/>
</dbReference>
<dbReference type="SMART" id="SM00129">
    <property type="entry name" value="KISc"/>
    <property type="match status" value="1"/>
</dbReference>
<feature type="region of interest" description="Disordered" evidence="5">
    <location>
        <begin position="428"/>
        <end position="469"/>
    </location>
</feature>
<reference evidence="7 8" key="1">
    <citation type="journal article" date="2015" name="Fungal Genet. Biol.">
        <title>Evolution of novel wood decay mechanisms in Agaricales revealed by the genome sequences of Fistulina hepatica and Cylindrobasidium torrendii.</title>
        <authorList>
            <person name="Floudas D."/>
            <person name="Held B.W."/>
            <person name="Riley R."/>
            <person name="Nagy L.G."/>
            <person name="Koehler G."/>
            <person name="Ransdell A.S."/>
            <person name="Younus H."/>
            <person name="Chow J."/>
            <person name="Chiniquy J."/>
            <person name="Lipzen A."/>
            <person name="Tritt A."/>
            <person name="Sun H."/>
            <person name="Haridas S."/>
            <person name="LaButti K."/>
            <person name="Ohm R.A."/>
            <person name="Kues U."/>
            <person name="Blanchette R.A."/>
            <person name="Grigoriev I.V."/>
            <person name="Minto R.E."/>
            <person name="Hibbett D.S."/>
        </authorList>
    </citation>
    <scope>NUCLEOTIDE SEQUENCE [LARGE SCALE GENOMIC DNA]</scope>
    <source>
        <strain evidence="7 8">FP15055 ss-10</strain>
    </source>
</reference>
<keyword evidence="8" id="KW-1185">Reference proteome</keyword>
<keyword evidence="1 3" id="KW-0547">Nucleotide-binding</keyword>
<comment type="similarity">
    <text evidence="3 4">Belongs to the TRAFAC class myosin-kinesin ATPase superfamily. Kinesin family.</text>
</comment>
<evidence type="ECO:0000313" key="7">
    <source>
        <dbReference type="EMBL" id="KIY69667.1"/>
    </source>
</evidence>
<feature type="compositionally biased region" description="Low complexity" evidence="5">
    <location>
        <begin position="567"/>
        <end position="578"/>
    </location>
</feature>
<dbReference type="PROSITE" id="PS00411">
    <property type="entry name" value="KINESIN_MOTOR_1"/>
    <property type="match status" value="1"/>
</dbReference>
<dbReference type="AlphaFoldDB" id="A0A0D7BGQ0"/>
<gene>
    <name evidence="7" type="ORF">CYLTODRAFT_372303</name>
</gene>
<dbReference type="GO" id="GO:0005874">
    <property type="term" value="C:microtubule"/>
    <property type="evidence" value="ECO:0007669"/>
    <property type="project" value="UniProtKB-KW"/>
</dbReference>